<dbReference type="InterPro" id="IPR002818">
    <property type="entry name" value="DJ-1/PfpI"/>
</dbReference>
<dbReference type="SMART" id="SM00342">
    <property type="entry name" value="HTH_ARAC"/>
    <property type="match status" value="1"/>
</dbReference>
<evidence type="ECO:0000259" key="3">
    <source>
        <dbReference type="PROSITE" id="PS01124"/>
    </source>
</evidence>
<dbReference type="Gene3D" id="1.10.10.60">
    <property type="entry name" value="Homeodomain-like"/>
    <property type="match status" value="1"/>
</dbReference>
<feature type="domain" description="HTH araC/xylS-type" evidence="3">
    <location>
        <begin position="213"/>
        <end position="311"/>
    </location>
</feature>
<dbReference type="SUPFAM" id="SSF52317">
    <property type="entry name" value="Class I glutamine amidotransferase-like"/>
    <property type="match status" value="1"/>
</dbReference>
<evidence type="ECO:0000313" key="4">
    <source>
        <dbReference type="EMBL" id="TFD91025.1"/>
    </source>
</evidence>
<dbReference type="Proteomes" id="UP000298468">
    <property type="component" value="Unassembled WGS sequence"/>
</dbReference>
<dbReference type="Gene3D" id="3.40.50.880">
    <property type="match status" value="1"/>
</dbReference>
<comment type="caution">
    <text evidence="4">The sequence shown here is derived from an EMBL/GenBank/DDBJ whole genome shotgun (WGS) entry which is preliminary data.</text>
</comment>
<dbReference type="PROSITE" id="PS01124">
    <property type="entry name" value="HTH_ARAC_FAMILY_2"/>
    <property type="match status" value="1"/>
</dbReference>
<protein>
    <submittedName>
        <fullName evidence="4">Helix-turn-helix domain-containing protein</fullName>
    </submittedName>
</protein>
<dbReference type="PANTHER" id="PTHR43130:SF3">
    <property type="entry name" value="HTH-TYPE TRANSCRIPTIONAL REGULATOR RV1931C"/>
    <property type="match status" value="1"/>
</dbReference>
<sequence length="358" mass="38582">MLKKIVCVAIPGMAPFEFGVICEVFGIDRSAHGGPVFDFHVVTAVPGALRTKIGFDIVVRDDLTAAADADLIAIPAYEAGSEIHPDVLRVVREAEARGAWVLSVCSGAFILGAAGILDGRRSTTHWMYADALAESYPNTTVDPDVLFVDDRHVVTGAGTAAGIDAALHVVRRELGAAAANVIARRMVVPPQRDGGQSQFIQAPIPEQRSDSFATITDWMLQSLNQDLTVDQLARRALMSPRTFARRFRAELGTTPTAWLNRQRLIMAQQLLEQTDDTLDLIAAQTGFGAASVMRHHFVRSLQTTPTAYRRTFGARRPAPDNQVPVVGDSGSPGWDYGVVARNTSPEPAKVTVPSSGVM</sequence>
<dbReference type="PANTHER" id="PTHR43130">
    <property type="entry name" value="ARAC-FAMILY TRANSCRIPTIONAL REGULATOR"/>
    <property type="match status" value="1"/>
</dbReference>
<keyword evidence="1" id="KW-0805">Transcription regulation</keyword>
<dbReference type="SUPFAM" id="SSF46689">
    <property type="entry name" value="Homeodomain-like"/>
    <property type="match status" value="2"/>
</dbReference>
<name>A0A4R9BTU5_9MICO</name>
<dbReference type="InterPro" id="IPR009057">
    <property type="entry name" value="Homeodomain-like_sf"/>
</dbReference>
<dbReference type="OrthoDB" id="3194870at2"/>
<evidence type="ECO:0000256" key="2">
    <source>
        <dbReference type="ARBA" id="ARBA00023163"/>
    </source>
</evidence>
<dbReference type="EMBL" id="SOHM01000018">
    <property type="protein sequence ID" value="TFD91025.1"/>
    <property type="molecule type" value="Genomic_DNA"/>
</dbReference>
<keyword evidence="2" id="KW-0804">Transcription</keyword>
<dbReference type="Pfam" id="PF01965">
    <property type="entry name" value="DJ-1_PfpI"/>
    <property type="match status" value="1"/>
</dbReference>
<dbReference type="InterPro" id="IPR052158">
    <property type="entry name" value="INH-QAR"/>
</dbReference>
<evidence type="ECO:0000256" key="1">
    <source>
        <dbReference type="ARBA" id="ARBA00023015"/>
    </source>
</evidence>
<dbReference type="InterPro" id="IPR029062">
    <property type="entry name" value="Class_I_gatase-like"/>
</dbReference>
<dbReference type="CDD" id="cd03137">
    <property type="entry name" value="GATase1_AraC_1"/>
    <property type="match status" value="1"/>
</dbReference>
<dbReference type="GO" id="GO:0003700">
    <property type="term" value="F:DNA-binding transcription factor activity"/>
    <property type="evidence" value="ECO:0007669"/>
    <property type="project" value="InterPro"/>
</dbReference>
<dbReference type="AlphaFoldDB" id="A0A4R9BTU5"/>
<accession>A0A4R9BTU5</accession>
<gene>
    <name evidence="4" type="ORF">E3T61_09100</name>
</gene>
<dbReference type="Pfam" id="PF12833">
    <property type="entry name" value="HTH_18"/>
    <property type="match status" value="1"/>
</dbReference>
<dbReference type="InterPro" id="IPR018060">
    <property type="entry name" value="HTH_AraC"/>
</dbReference>
<dbReference type="RefSeq" id="WP_134640544.1">
    <property type="nucleotide sequence ID" value="NZ_SOHM01000018.1"/>
</dbReference>
<reference evidence="4 5" key="1">
    <citation type="submission" date="2019-03" db="EMBL/GenBank/DDBJ databases">
        <title>Genomics of glacier-inhabiting Cryobacterium strains.</title>
        <authorList>
            <person name="Liu Q."/>
            <person name="Xin Y.-H."/>
        </authorList>
    </citation>
    <scope>NUCLEOTIDE SEQUENCE [LARGE SCALE GENOMIC DNA]</scope>
    <source>
        <strain evidence="4 5">Sr59</strain>
    </source>
</reference>
<keyword evidence="5" id="KW-1185">Reference proteome</keyword>
<organism evidence="4 5">
    <name type="scientific">Cryobacterium lactosi</name>
    <dbReference type="NCBI Taxonomy" id="1259202"/>
    <lineage>
        <taxon>Bacteria</taxon>
        <taxon>Bacillati</taxon>
        <taxon>Actinomycetota</taxon>
        <taxon>Actinomycetes</taxon>
        <taxon>Micrococcales</taxon>
        <taxon>Microbacteriaceae</taxon>
        <taxon>Cryobacterium</taxon>
    </lineage>
</organism>
<evidence type="ECO:0000313" key="5">
    <source>
        <dbReference type="Proteomes" id="UP000298468"/>
    </source>
</evidence>
<dbReference type="GO" id="GO:0043565">
    <property type="term" value="F:sequence-specific DNA binding"/>
    <property type="evidence" value="ECO:0007669"/>
    <property type="project" value="InterPro"/>
</dbReference>
<proteinExistence type="predicted"/>